<dbReference type="AlphaFoldDB" id="A0A8H6YVV7"/>
<dbReference type="Proteomes" id="UP000620124">
    <property type="component" value="Unassembled WGS sequence"/>
</dbReference>
<evidence type="ECO:0000313" key="3">
    <source>
        <dbReference type="Proteomes" id="UP000620124"/>
    </source>
</evidence>
<dbReference type="EMBL" id="JACAZI010000003">
    <property type="protein sequence ID" value="KAF7365644.1"/>
    <property type="molecule type" value="Genomic_DNA"/>
</dbReference>
<protein>
    <recommendedName>
        <fullName evidence="4">Hydrophobin</fullName>
    </recommendedName>
</protein>
<accession>A0A8H6YVV7</accession>
<evidence type="ECO:0000313" key="2">
    <source>
        <dbReference type="EMBL" id="KAF7365644.1"/>
    </source>
</evidence>
<proteinExistence type="predicted"/>
<keyword evidence="1" id="KW-0732">Signal</keyword>
<name>A0A8H6YVV7_9AGAR</name>
<keyword evidence="3" id="KW-1185">Reference proteome</keyword>
<feature type="chain" id="PRO_5034364200" description="Hydrophobin" evidence="1">
    <location>
        <begin position="27"/>
        <end position="160"/>
    </location>
</feature>
<sequence length="160" mass="16572">MDSVQPLVVSAHLFALLLVLVASVMSVPLPVQNTSANGTNNSTALLHDQSVIALYPTCLTSSVVMTTTAASSALAPLATIHSGSSTINSTSCAFLAQQPSGFGITAQATSLAPRPGAQADDCGLPICYGDPHAGFDTSAREQHRTTQCRDIDPRCCHPLH</sequence>
<gene>
    <name evidence="2" type="ORF">MVEN_00438000</name>
</gene>
<evidence type="ECO:0008006" key="4">
    <source>
        <dbReference type="Google" id="ProtNLM"/>
    </source>
</evidence>
<comment type="caution">
    <text evidence="2">The sequence shown here is derived from an EMBL/GenBank/DDBJ whole genome shotgun (WGS) entry which is preliminary data.</text>
</comment>
<organism evidence="2 3">
    <name type="scientific">Mycena venus</name>
    <dbReference type="NCBI Taxonomy" id="2733690"/>
    <lineage>
        <taxon>Eukaryota</taxon>
        <taxon>Fungi</taxon>
        <taxon>Dikarya</taxon>
        <taxon>Basidiomycota</taxon>
        <taxon>Agaricomycotina</taxon>
        <taxon>Agaricomycetes</taxon>
        <taxon>Agaricomycetidae</taxon>
        <taxon>Agaricales</taxon>
        <taxon>Marasmiineae</taxon>
        <taxon>Mycenaceae</taxon>
        <taxon>Mycena</taxon>
    </lineage>
</organism>
<evidence type="ECO:0000256" key="1">
    <source>
        <dbReference type="SAM" id="SignalP"/>
    </source>
</evidence>
<feature type="signal peptide" evidence="1">
    <location>
        <begin position="1"/>
        <end position="26"/>
    </location>
</feature>
<reference evidence="2" key="1">
    <citation type="submission" date="2020-05" db="EMBL/GenBank/DDBJ databases">
        <title>Mycena genomes resolve the evolution of fungal bioluminescence.</title>
        <authorList>
            <person name="Tsai I.J."/>
        </authorList>
    </citation>
    <scope>NUCLEOTIDE SEQUENCE</scope>
    <source>
        <strain evidence="2">CCC161011</strain>
    </source>
</reference>